<dbReference type="EC" id="7.1.1.-" evidence="5"/>
<feature type="transmembrane region" description="Helical" evidence="5">
    <location>
        <begin position="276"/>
        <end position="296"/>
    </location>
</feature>
<dbReference type="HAMAP" id="MF_00445">
    <property type="entry name" value="NDH1_NuoN_1"/>
    <property type="match status" value="1"/>
</dbReference>
<comment type="subcellular location">
    <subcellularLocation>
        <location evidence="5">Cell membrane</location>
        <topology evidence="5">Multi-pass membrane protein</topology>
    </subcellularLocation>
    <subcellularLocation>
        <location evidence="1">Endomembrane system</location>
        <topology evidence="1">Multi-pass membrane protein</topology>
    </subcellularLocation>
    <subcellularLocation>
        <location evidence="6">Membrane</location>
        <topology evidence="6">Multi-pass membrane protein</topology>
    </subcellularLocation>
</comment>
<feature type="transmembrane region" description="Helical" evidence="5">
    <location>
        <begin position="416"/>
        <end position="440"/>
    </location>
</feature>
<feature type="transmembrane region" description="Helical" evidence="5">
    <location>
        <begin position="61"/>
        <end position="86"/>
    </location>
</feature>
<keyword evidence="3 5" id="KW-1133">Transmembrane helix</keyword>
<organism evidence="8 9">
    <name type="scientific">Shewanella eurypsychrophilus</name>
    <dbReference type="NCBI Taxonomy" id="2593656"/>
    <lineage>
        <taxon>Bacteria</taxon>
        <taxon>Pseudomonadati</taxon>
        <taxon>Pseudomonadota</taxon>
        <taxon>Gammaproteobacteria</taxon>
        <taxon>Alteromonadales</taxon>
        <taxon>Shewanellaceae</taxon>
        <taxon>Shewanella</taxon>
    </lineage>
</organism>
<feature type="transmembrane region" description="Helical" evidence="5">
    <location>
        <begin position="121"/>
        <end position="140"/>
    </location>
</feature>
<evidence type="ECO:0000256" key="4">
    <source>
        <dbReference type="ARBA" id="ARBA00023136"/>
    </source>
</evidence>
<feature type="transmembrane region" description="Helical" evidence="5">
    <location>
        <begin position="461"/>
        <end position="480"/>
    </location>
</feature>
<dbReference type="Proteomes" id="UP000316416">
    <property type="component" value="Chromosome"/>
</dbReference>
<dbReference type="InterPro" id="IPR001750">
    <property type="entry name" value="ND/Mrp_TM"/>
</dbReference>
<keyword evidence="2 5" id="KW-0812">Transmembrane</keyword>
<feature type="transmembrane region" description="Helical" evidence="5">
    <location>
        <begin position="6"/>
        <end position="24"/>
    </location>
</feature>
<dbReference type="EMBL" id="CP045503">
    <property type="protein sequence ID" value="QPG58549.1"/>
    <property type="molecule type" value="Genomic_DNA"/>
</dbReference>
<feature type="transmembrane region" description="Helical" evidence="5">
    <location>
        <begin position="31"/>
        <end position="49"/>
    </location>
</feature>
<keyword evidence="5" id="KW-1003">Cell membrane</keyword>
<keyword evidence="5" id="KW-1278">Translocase</keyword>
<name>A0ABX6V7D2_9GAMM</name>
<keyword evidence="4 5" id="KW-0472">Membrane</keyword>
<feature type="transmembrane region" description="Helical" evidence="5">
    <location>
        <begin position="337"/>
        <end position="360"/>
    </location>
</feature>
<feature type="domain" description="NADH:quinone oxidoreductase/Mrp antiporter transmembrane" evidence="7">
    <location>
        <begin position="115"/>
        <end position="431"/>
    </location>
</feature>
<evidence type="ECO:0000256" key="6">
    <source>
        <dbReference type="RuleBase" id="RU000320"/>
    </source>
</evidence>
<dbReference type="Pfam" id="PF00361">
    <property type="entry name" value="Proton_antipo_M"/>
    <property type="match status" value="1"/>
</dbReference>
<comment type="subunit">
    <text evidence="5">NDH-1 is composed of 13 different subunits. Subunits NuoA, H, J, K, L, M, N constitute the membrane sector of the complex.</text>
</comment>
<feature type="transmembrane region" description="Helical" evidence="5">
    <location>
        <begin position="381"/>
        <end position="404"/>
    </location>
</feature>
<comment type="similarity">
    <text evidence="5">Belongs to the complex I subunit 2 family.</text>
</comment>
<keyword evidence="5" id="KW-0830">Ubiquinone</keyword>
<dbReference type="PANTHER" id="PTHR22773">
    <property type="entry name" value="NADH DEHYDROGENASE"/>
    <property type="match status" value="1"/>
</dbReference>
<reference evidence="8" key="1">
    <citation type="submission" date="2021-07" db="EMBL/GenBank/DDBJ databases">
        <title>Shewanella sp. YLB-07 whole genome sequence.</title>
        <authorList>
            <person name="Yu L."/>
        </authorList>
    </citation>
    <scope>NUCLEOTIDE SEQUENCE</scope>
    <source>
        <strain evidence="8">YLB-08</strain>
    </source>
</reference>
<comment type="catalytic activity">
    <reaction evidence="5">
        <text>a quinone + NADH + 5 H(+)(in) = a quinol + NAD(+) + 4 H(+)(out)</text>
        <dbReference type="Rhea" id="RHEA:57888"/>
        <dbReference type="ChEBI" id="CHEBI:15378"/>
        <dbReference type="ChEBI" id="CHEBI:24646"/>
        <dbReference type="ChEBI" id="CHEBI:57540"/>
        <dbReference type="ChEBI" id="CHEBI:57945"/>
        <dbReference type="ChEBI" id="CHEBI:132124"/>
    </reaction>
</comment>
<keyword evidence="9" id="KW-1185">Reference proteome</keyword>
<feature type="transmembrane region" description="Helical" evidence="5">
    <location>
        <begin position="214"/>
        <end position="237"/>
    </location>
</feature>
<feature type="transmembrane region" description="Helical" evidence="5">
    <location>
        <begin position="303"/>
        <end position="325"/>
    </location>
</feature>
<evidence type="ECO:0000256" key="3">
    <source>
        <dbReference type="ARBA" id="ARBA00022989"/>
    </source>
</evidence>
<comment type="function">
    <text evidence="5">NDH-1 shuttles electrons from NADH, via FMN and iron-sulfur (Fe-S) centers, to quinones in the respiratory chain. The immediate electron acceptor for the enzyme in this species is believed to be ubiquinone. Couples the redox reaction to proton translocation (for every two electrons transferred, four hydrogen ions are translocated across the cytoplasmic membrane), and thus conserves the redox energy in a proton gradient.</text>
</comment>
<keyword evidence="5" id="KW-0813">Transport</keyword>
<keyword evidence="5" id="KW-0520">NAD</keyword>
<dbReference type="InterPro" id="IPR010096">
    <property type="entry name" value="NADH-Q_OxRdtase_suN/2"/>
</dbReference>
<accession>A0ABX6V7D2</accession>
<feature type="transmembrane region" description="Helical" evidence="5">
    <location>
        <begin position="152"/>
        <end position="172"/>
    </location>
</feature>
<feature type="transmembrane region" description="Helical" evidence="5">
    <location>
        <begin position="249"/>
        <end position="270"/>
    </location>
</feature>
<evidence type="ECO:0000259" key="7">
    <source>
        <dbReference type="Pfam" id="PF00361"/>
    </source>
</evidence>
<evidence type="ECO:0000256" key="2">
    <source>
        <dbReference type="ARBA" id="ARBA00022692"/>
    </source>
</evidence>
<evidence type="ECO:0000313" key="8">
    <source>
        <dbReference type="EMBL" id="QPG58549.1"/>
    </source>
</evidence>
<proteinExistence type="inferred from homology"/>
<protein>
    <recommendedName>
        <fullName evidence="5">NADH-quinone oxidoreductase subunit N</fullName>
        <ecNumber evidence="5">7.1.1.-</ecNumber>
    </recommendedName>
    <alternativeName>
        <fullName evidence="5">NADH dehydrogenase I subunit N</fullName>
    </alternativeName>
    <alternativeName>
        <fullName evidence="5">NDH-1 subunit N</fullName>
    </alternativeName>
</protein>
<evidence type="ECO:0000313" key="9">
    <source>
        <dbReference type="Proteomes" id="UP000316416"/>
    </source>
</evidence>
<gene>
    <name evidence="5" type="primary">nuoN</name>
    <name evidence="8" type="ORF">FM038_014770</name>
</gene>
<keyword evidence="5" id="KW-0874">Quinone</keyword>
<feature type="transmembrane region" description="Helical" evidence="5">
    <location>
        <begin position="98"/>
        <end position="115"/>
    </location>
</feature>
<evidence type="ECO:0000256" key="1">
    <source>
        <dbReference type="ARBA" id="ARBA00004127"/>
    </source>
</evidence>
<dbReference type="RefSeq" id="WP_142874172.1">
    <property type="nucleotide sequence ID" value="NZ_CP045503.2"/>
</dbReference>
<sequence length="489" mass="53458">MSLHYLPAGILLCTILILLAFIALKRSHGGAFLISGIGLIAACLTQINAIKLPVLSEPLFIFTQVNALISALLLGILVFLWSQLYHWFSNSKHANEEYYLLLLTASLGALTMISSQHFASFFLGLELMGLSFVGLIAYSNSDPNSQEAGVKYLVLSAGASAFILMGIALFYLQTGSLSFDAIANTELQTINSIATPDAVQQDIPSRLSVKLSTVGMLMILAGLCFKLSLIPCHLWVADIFEGAPLPTTALLAIMSKLAAFVVLWRIFTFGDWQADSILMEIIAFISVASMLMGNLLALQQTRLLRILAFSSISHFGYLLIVLLLIESKISLLQDISFNIEAMLFYLIAYLLTLTGTFSILMQLGNKKTIDQLNGLFWQQPLQAICLSILMLSLAGIPLTIGFMGKFYLITAAISGQLWWPLGFLVIASVIGLFFYLRIIMSMLSKQAEPSGSKPLPLKDKLTSWTIISVIIGLGVFPTLITDIVKLVTH</sequence>
<evidence type="ECO:0000256" key="5">
    <source>
        <dbReference type="HAMAP-Rule" id="MF_00445"/>
    </source>
</evidence>